<comment type="caution">
    <text evidence="1">The sequence shown here is derived from an EMBL/GenBank/DDBJ whole genome shotgun (WGS) entry which is preliminary data.</text>
</comment>
<dbReference type="AlphaFoldDB" id="A0A9N9GBT6"/>
<evidence type="ECO:0000313" key="1">
    <source>
        <dbReference type="EMBL" id="CAG8599075.1"/>
    </source>
</evidence>
<reference evidence="1" key="1">
    <citation type="submission" date="2021-06" db="EMBL/GenBank/DDBJ databases">
        <authorList>
            <person name="Kallberg Y."/>
            <person name="Tangrot J."/>
            <person name="Rosling A."/>
        </authorList>
    </citation>
    <scope>NUCLEOTIDE SEQUENCE</scope>
    <source>
        <strain evidence="1">UK204</strain>
    </source>
</reference>
<organism evidence="1 2">
    <name type="scientific">Funneliformis caledonium</name>
    <dbReference type="NCBI Taxonomy" id="1117310"/>
    <lineage>
        <taxon>Eukaryota</taxon>
        <taxon>Fungi</taxon>
        <taxon>Fungi incertae sedis</taxon>
        <taxon>Mucoromycota</taxon>
        <taxon>Glomeromycotina</taxon>
        <taxon>Glomeromycetes</taxon>
        <taxon>Glomerales</taxon>
        <taxon>Glomeraceae</taxon>
        <taxon>Funneliformis</taxon>
    </lineage>
</organism>
<gene>
    <name evidence="1" type="ORF">FCALED_LOCUS8498</name>
</gene>
<dbReference type="EMBL" id="CAJVPQ010002490">
    <property type="protein sequence ID" value="CAG8599075.1"/>
    <property type="molecule type" value="Genomic_DNA"/>
</dbReference>
<keyword evidence="2" id="KW-1185">Reference proteome</keyword>
<sequence>YQLILIPKQKEMKKFLLTPLFLGGKEVYDTTYTTSPRPKTKGNEGNVAKVHIRKANKKACLF</sequence>
<proteinExistence type="predicted"/>
<dbReference type="Proteomes" id="UP000789570">
    <property type="component" value="Unassembled WGS sequence"/>
</dbReference>
<evidence type="ECO:0000313" key="2">
    <source>
        <dbReference type="Proteomes" id="UP000789570"/>
    </source>
</evidence>
<protein>
    <submittedName>
        <fullName evidence="1">13176_t:CDS:1</fullName>
    </submittedName>
</protein>
<feature type="non-terminal residue" evidence="1">
    <location>
        <position position="1"/>
    </location>
</feature>
<name>A0A9N9GBT6_9GLOM</name>
<accession>A0A9N9GBT6</accession>